<reference evidence="1 2" key="1">
    <citation type="submission" date="2018-10" db="EMBL/GenBank/DDBJ databases">
        <title>Transmission dynamics of multidrug resistant bacteria on intensive care unit surfaces.</title>
        <authorList>
            <person name="D'Souza A.W."/>
            <person name="Potter R.F."/>
            <person name="Wallace M."/>
            <person name="Shupe A."/>
            <person name="Patel S."/>
            <person name="Sun S."/>
            <person name="Gul D."/>
            <person name="Kwon J.H."/>
            <person name="Andleeb S."/>
            <person name="Burnham C.-A.D."/>
            <person name="Dantas G."/>
        </authorList>
    </citation>
    <scope>NUCLEOTIDE SEQUENCE [LARGE SCALE GENOMIC DNA]</scope>
    <source>
        <strain evidence="1 2">PX_177</strain>
    </source>
</reference>
<proteinExistence type="predicted"/>
<dbReference type="EMBL" id="RHQL01000010">
    <property type="protein sequence ID" value="RRV08892.1"/>
    <property type="molecule type" value="Genomic_DNA"/>
</dbReference>
<dbReference type="AlphaFoldDB" id="A0A3R8VD88"/>
<evidence type="ECO:0000313" key="1">
    <source>
        <dbReference type="EMBL" id="RRV08892.1"/>
    </source>
</evidence>
<dbReference type="Proteomes" id="UP000276506">
    <property type="component" value="Unassembled WGS sequence"/>
</dbReference>
<organism evidence="1 2">
    <name type="scientific">Stutzerimonas xanthomarina</name>
    <dbReference type="NCBI Taxonomy" id="271420"/>
    <lineage>
        <taxon>Bacteria</taxon>
        <taxon>Pseudomonadati</taxon>
        <taxon>Pseudomonadota</taxon>
        <taxon>Gammaproteobacteria</taxon>
        <taxon>Pseudomonadales</taxon>
        <taxon>Pseudomonadaceae</taxon>
        <taxon>Stutzerimonas</taxon>
    </lineage>
</organism>
<gene>
    <name evidence="1" type="ORF">EGJ28_16650</name>
</gene>
<sequence length="219" mass="24532">MGALRFNIHQTVSAADEAALARLAADVSKSYFRADIPVAVRWGIPSASEADEPRLDVGNLSPTLQKSLEAAIYSFHRGEYENARVLLLPFVELKHLEASKLYVKTLQKLRSPDWDVVAKRINRVSTDSLFVPAGSTEVRDGEKVILVHQGLSASLGHSAPSCVVRYVVNHEFLHIHLQTDAEDPHPPLFRRFDKCFPQRTRSIKWLQAHGFTTIDDDPL</sequence>
<accession>A0A3R8VD88</accession>
<name>A0A3R8VD88_9GAMM</name>
<protein>
    <submittedName>
        <fullName evidence="1">Uncharacterized protein</fullName>
    </submittedName>
</protein>
<dbReference type="RefSeq" id="WP_041109982.1">
    <property type="nucleotide sequence ID" value="NZ_RHQL01000010.1"/>
</dbReference>
<comment type="caution">
    <text evidence="1">The sequence shown here is derived from an EMBL/GenBank/DDBJ whole genome shotgun (WGS) entry which is preliminary data.</text>
</comment>
<evidence type="ECO:0000313" key="2">
    <source>
        <dbReference type="Proteomes" id="UP000276506"/>
    </source>
</evidence>